<comment type="caution">
    <text evidence="4">The sequence shown here is derived from an EMBL/GenBank/DDBJ whole genome shotgun (WGS) entry which is preliminary data.</text>
</comment>
<dbReference type="Pfam" id="PF13561">
    <property type="entry name" value="adh_short_C2"/>
    <property type="match status" value="1"/>
</dbReference>
<gene>
    <name evidence="4" type="primary">fabG_12</name>
    <name evidence="4" type="ORF">Air01nite_77720</name>
</gene>
<accession>A0ABQ4CFX5</accession>
<keyword evidence="2" id="KW-0560">Oxidoreductase</keyword>
<proteinExistence type="inferred from homology"/>
<evidence type="ECO:0000313" key="4">
    <source>
        <dbReference type="EMBL" id="GIF61677.1"/>
    </source>
</evidence>
<dbReference type="RefSeq" id="WP_203708490.1">
    <property type="nucleotide sequence ID" value="NZ_BONC01000121.1"/>
</dbReference>
<evidence type="ECO:0000259" key="3">
    <source>
        <dbReference type="SMART" id="SM00822"/>
    </source>
</evidence>
<evidence type="ECO:0000256" key="1">
    <source>
        <dbReference type="ARBA" id="ARBA00006484"/>
    </source>
</evidence>
<dbReference type="Proteomes" id="UP000624325">
    <property type="component" value="Unassembled WGS sequence"/>
</dbReference>
<reference evidence="4 5" key="1">
    <citation type="submission" date="2021-01" db="EMBL/GenBank/DDBJ databases">
        <title>Whole genome shotgun sequence of Asanoa iriomotensis NBRC 100142.</title>
        <authorList>
            <person name="Komaki H."/>
            <person name="Tamura T."/>
        </authorList>
    </citation>
    <scope>NUCLEOTIDE SEQUENCE [LARGE SCALE GENOMIC DNA]</scope>
    <source>
        <strain evidence="4 5">NBRC 100142</strain>
    </source>
</reference>
<sequence>MTVSIITGGSRGIGLAAANRLAAEGHDVVVAYAESKSAADDAVAKIVAGGGRALAVRADVADEHDVAALFDTAERAYGGVDVVVHAAGAMRPSTIADLDLDALDLVLRTNLRGAFVVGREAARRVRPGGAIINFSSSTTRFRREGNAVYTATRAGVEVLTSILAKEMRGRDVTVNAVAPGATATDMLDAFTGGDDAALAAIAAGSPMNRLGTPDDIVEVVAFLAGPGRWVNGQTIFANGGAI</sequence>
<dbReference type="InterPro" id="IPR057326">
    <property type="entry name" value="KR_dom"/>
</dbReference>
<organism evidence="4 5">
    <name type="scientific">Asanoa iriomotensis</name>
    <dbReference type="NCBI Taxonomy" id="234613"/>
    <lineage>
        <taxon>Bacteria</taxon>
        <taxon>Bacillati</taxon>
        <taxon>Actinomycetota</taxon>
        <taxon>Actinomycetes</taxon>
        <taxon>Micromonosporales</taxon>
        <taxon>Micromonosporaceae</taxon>
        <taxon>Asanoa</taxon>
    </lineage>
</organism>
<dbReference type="Gene3D" id="3.40.50.720">
    <property type="entry name" value="NAD(P)-binding Rossmann-like Domain"/>
    <property type="match status" value="1"/>
</dbReference>
<protein>
    <submittedName>
        <fullName evidence="4">3-oxoacyl-ACP reductase</fullName>
    </submittedName>
</protein>
<comment type="similarity">
    <text evidence="1">Belongs to the short-chain dehydrogenases/reductases (SDR) family.</text>
</comment>
<dbReference type="SUPFAM" id="SSF51735">
    <property type="entry name" value="NAD(P)-binding Rossmann-fold domains"/>
    <property type="match status" value="1"/>
</dbReference>
<dbReference type="PRINTS" id="PR00080">
    <property type="entry name" value="SDRFAMILY"/>
</dbReference>
<dbReference type="SMART" id="SM00822">
    <property type="entry name" value="PKS_KR"/>
    <property type="match status" value="1"/>
</dbReference>
<name>A0ABQ4CFX5_9ACTN</name>
<dbReference type="InterPro" id="IPR002347">
    <property type="entry name" value="SDR_fam"/>
</dbReference>
<evidence type="ECO:0000313" key="5">
    <source>
        <dbReference type="Proteomes" id="UP000624325"/>
    </source>
</evidence>
<dbReference type="PANTHER" id="PTHR48107">
    <property type="entry name" value="NADPH-DEPENDENT ALDEHYDE REDUCTASE-LIKE PROTEIN, CHLOROPLASTIC-RELATED"/>
    <property type="match status" value="1"/>
</dbReference>
<feature type="domain" description="Ketoreductase" evidence="3">
    <location>
        <begin position="2"/>
        <end position="180"/>
    </location>
</feature>
<keyword evidence="5" id="KW-1185">Reference proteome</keyword>
<dbReference type="EMBL" id="BONC01000121">
    <property type="protein sequence ID" value="GIF61677.1"/>
    <property type="molecule type" value="Genomic_DNA"/>
</dbReference>
<evidence type="ECO:0000256" key="2">
    <source>
        <dbReference type="ARBA" id="ARBA00023002"/>
    </source>
</evidence>
<dbReference type="PANTHER" id="PTHR48107:SF7">
    <property type="entry name" value="RE15974P"/>
    <property type="match status" value="1"/>
</dbReference>
<dbReference type="InterPro" id="IPR036291">
    <property type="entry name" value="NAD(P)-bd_dom_sf"/>
</dbReference>
<dbReference type="PRINTS" id="PR00081">
    <property type="entry name" value="GDHRDH"/>
</dbReference>